<accession>A0A3N0VL17</accession>
<sequence>MQHAFKLGDAEHNTALSRSASAYRLHFGEQVLNVDLKTGADGRAWLTVGERHLEVVIATRGDDVFVHFDGEAYQLRYRHPLDRLAAAGGGSAEDHIRAPMPGSIVSVSVKPGDAVTKGQTLLVMESMKMETTIAAPRDGVVAVVTYEKAQTFDRDALLLSLVSLPRDAGEGQGGGGSTPKKTPPSQPSPASGGRS</sequence>
<evidence type="ECO:0000256" key="2">
    <source>
        <dbReference type="SAM" id="MobiDB-lite"/>
    </source>
</evidence>
<dbReference type="Pfam" id="PF00364">
    <property type="entry name" value="Biotin_lipoyl"/>
    <property type="match status" value="1"/>
</dbReference>
<evidence type="ECO:0000313" key="4">
    <source>
        <dbReference type="EMBL" id="ROH93463.1"/>
    </source>
</evidence>
<dbReference type="InParanoid" id="A0A3N0VL17"/>
<dbReference type="Proteomes" id="UP000282106">
    <property type="component" value="Unassembled WGS sequence"/>
</dbReference>
<dbReference type="EMBL" id="RJVO01000001">
    <property type="protein sequence ID" value="ROH93463.1"/>
    <property type="molecule type" value="Genomic_DNA"/>
</dbReference>
<organism evidence="4 5">
    <name type="scientific">Stagnimonas aquatica</name>
    <dbReference type="NCBI Taxonomy" id="2689987"/>
    <lineage>
        <taxon>Bacteria</taxon>
        <taxon>Pseudomonadati</taxon>
        <taxon>Pseudomonadota</taxon>
        <taxon>Gammaproteobacteria</taxon>
        <taxon>Nevskiales</taxon>
        <taxon>Nevskiaceae</taxon>
        <taxon>Stagnimonas</taxon>
    </lineage>
</organism>
<keyword evidence="1" id="KW-0092">Biotin</keyword>
<keyword evidence="5" id="KW-1185">Reference proteome</keyword>
<comment type="caution">
    <text evidence="4">The sequence shown here is derived from an EMBL/GenBank/DDBJ whole genome shotgun (WGS) entry which is preliminary data.</text>
</comment>
<evidence type="ECO:0000256" key="1">
    <source>
        <dbReference type="ARBA" id="ARBA00023267"/>
    </source>
</evidence>
<evidence type="ECO:0000313" key="5">
    <source>
        <dbReference type="Proteomes" id="UP000282106"/>
    </source>
</evidence>
<evidence type="ECO:0000259" key="3">
    <source>
        <dbReference type="PROSITE" id="PS50968"/>
    </source>
</evidence>
<protein>
    <submittedName>
        <fullName evidence="4">Acetyl-CoA carboxylase biotin carboxyl carrier protein subunit</fullName>
    </submittedName>
</protein>
<dbReference type="AlphaFoldDB" id="A0A3N0VL17"/>
<feature type="region of interest" description="Disordered" evidence="2">
    <location>
        <begin position="166"/>
        <end position="195"/>
    </location>
</feature>
<dbReference type="InterPro" id="IPR000089">
    <property type="entry name" value="Biotin_lipoyl"/>
</dbReference>
<dbReference type="Gene3D" id="2.40.50.100">
    <property type="match status" value="1"/>
</dbReference>
<dbReference type="SUPFAM" id="SSF51230">
    <property type="entry name" value="Single hybrid motif"/>
    <property type="match status" value="1"/>
</dbReference>
<feature type="domain" description="Lipoyl-binding" evidence="3">
    <location>
        <begin position="86"/>
        <end position="162"/>
    </location>
</feature>
<gene>
    <name evidence="4" type="ORF">ED208_02805</name>
</gene>
<dbReference type="PROSITE" id="PS50968">
    <property type="entry name" value="BIOTINYL_LIPOYL"/>
    <property type="match status" value="1"/>
</dbReference>
<name>A0A3N0VL17_9GAMM</name>
<dbReference type="InterPro" id="IPR011053">
    <property type="entry name" value="Single_hybrid_motif"/>
</dbReference>
<proteinExistence type="predicted"/>
<dbReference type="FunFam" id="2.40.50.100:FF:000003">
    <property type="entry name" value="Acetyl-CoA carboxylase biotin carboxyl carrier protein"/>
    <property type="match status" value="1"/>
</dbReference>
<dbReference type="CDD" id="cd06850">
    <property type="entry name" value="biotinyl_domain"/>
    <property type="match status" value="1"/>
</dbReference>
<reference evidence="4 5" key="1">
    <citation type="submission" date="2018-10" db="EMBL/GenBank/DDBJ databases">
        <authorList>
            <person name="Chen W.-M."/>
        </authorList>
    </citation>
    <scope>NUCLEOTIDE SEQUENCE [LARGE SCALE GENOMIC DNA]</scope>
    <source>
        <strain evidence="4 5">THS-13</strain>
    </source>
</reference>
<dbReference type="RefSeq" id="WP_123210318.1">
    <property type="nucleotide sequence ID" value="NZ_RJVO01000001.1"/>
</dbReference>
<dbReference type="PANTHER" id="PTHR45266">
    <property type="entry name" value="OXALOACETATE DECARBOXYLASE ALPHA CHAIN"/>
    <property type="match status" value="1"/>
</dbReference>
<dbReference type="InterPro" id="IPR050709">
    <property type="entry name" value="Biotin_Carboxyl_Carrier/Decarb"/>
</dbReference>
<dbReference type="PANTHER" id="PTHR45266:SF3">
    <property type="entry name" value="OXALOACETATE DECARBOXYLASE ALPHA CHAIN"/>
    <property type="match status" value="1"/>
</dbReference>